<keyword evidence="2" id="KW-1185">Reference proteome</keyword>
<proteinExistence type="predicted"/>
<reference evidence="1" key="1">
    <citation type="journal article" date="2020" name="Nat. Commun.">
        <title>Large-scale genome sequencing of mycorrhizal fungi provides insights into the early evolution of symbiotic traits.</title>
        <authorList>
            <person name="Miyauchi S."/>
            <person name="Kiss E."/>
            <person name="Kuo A."/>
            <person name="Drula E."/>
            <person name="Kohler A."/>
            <person name="Sanchez-Garcia M."/>
            <person name="Morin E."/>
            <person name="Andreopoulos B."/>
            <person name="Barry K.W."/>
            <person name="Bonito G."/>
            <person name="Buee M."/>
            <person name="Carver A."/>
            <person name="Chen C."/>
            <person name="Cichocki N."/>
            <person name="Clum A."/>
            <person name="Culley D."/>
            <person name="Crous P.W."/>
            <person name="Fauchery L."/>
            <person name="Girlanda M."/>
            <person name="Hayes R.D."/>
            <person name="Keri Z."/>
            <person name="LaButti K."/>
            <person name="Lipzen A."/>
            <person name="Lombard V."/>
            <person name="Magnuson J."/>
            <person name="Maillard F."/>
            <person name="Murat C."/>
            <person name="Nolan M."/>
            <person name="Ohm R.A."/>
            <person name="Pangilinan J."/>
            <person name="Pereira M.F."/>
            <person name="Perotto S."/>
            <person name="Peter M."/>
            <person name="Pfister S."/>
            <person name="Riley R."/>
            <person name="Sitrit Y."/>
            <person name="Stielow J.B."/>
            <person name="Szollosi G."/>
            <person name="Zifcakova L."/>
            <person name="Stursova M."/>
            <person name="Spatafora J.W."/>
            <person name="Tedersoo L."/>
            <person name="Vaario L.M."/>
            <person name="Yamada A."/>
            <person name="Yan M."/>
            <person name="Wang P."/>
            <person name="Xu J."/>
            <person name="Bruns T."/>
            <person name="Baldrian P."/>
            <person name="Vilgalys R."/>
            <person name="Dunand C."/>
            <person name="Henrissat B."/>
            <person name="Grigoriev I.V."/>
            <person name="Hibbett D."/>
            <person name="Nagy L.G."/>
            <person name="Martin F.M."/>
        </authorList>
    </citation>
    <scope>NUCLEOTIDE SEQUENCE</scope>
    <source>
        <strain evidence="1">UH-Tt-Lm1</strain>
    </source>
</reference>
<dbReference type="Proteomes" id="UP000736335">
    <property type="component" value="Unassembled WGS sequence"/>
</dbReference>
<evidence type="ECO:0000313" key="2">
    <source>
        <dbReference type="Proteomes" id="UP000736335"/>
    </source>
</evidence>
<comment type="caution">
    <text evidence="1">The sequence shown here is derived from an EMBL/GenBank/DDBJ whole genome shotgun (WGS) entry which is preliminary data.</text>
</comment>
<accession>A0A9P6LCM5</accession>
<sequence>MRFHDLTNVSISLLEACVEQVFPISLTAWTPEIIQQEDVPASFELFVSYSTEYKALRFLGDNSYEYCGPLDFDEDAVNAATKWDIVQYRRFIIPDWALPVKEPWVYENRNSWVSPLHFYQWKISTYSRAHSYSIHHNFVTEDDPARTDSGDVYPKYGVWFYLRGFTSTFPLVIPVSPAGLPVDFCPANFEDNTIVAYCILPNFVHYLSSFLRRGRKSSVDDLSAFIRYYAKMQPAYIAPAGTDFTRTYVECGEYSCVVEGFFAQTRGNGLAPIAGDPRIPLEYMAPDVLKLPGIKWAIECVYEQTMAKWFFHH</sequence>
<evidence type="ECO:0000313" key="1">
    <source>
        <dbReference type="EMBL" id="KAF9792914.1"/>
    </source>
</evidence>
<gene>
    <name evidence="1" type="ORF">BJ322DRAFT_1016549</name>
</gene>
<dbReference type="EMBL" id="WIUZ02000001">
    <property type="protein sequence ID" value="KAF9792914.1"/>
    <property type="molecule type" value="Genomic_DNA"/>
</dbReference>
<dbReference type="OrthoDB" id="10293327at2759"/>
<organism evidence="1 2">
    <name type="scientific">Thelephora terrestris</name>
    <dbReference type="NCBI Taxonomy" id="56493"/>
    <lineage>
        <taxon>Eukaryota</taxon>
        <taxon>Fungi</taxon>
        <taxon>Dikarya</taxon>
        <taxon>Basidiomycota</taxon>
        <taxon>Agaricomycotina</taxon>
        <taxon>Agaricomycetes</taxon>
        <taxon>Thelephorales</taxon>
        <taxon>Thelephoraceae</taxon>
        <taxon>Thelephora</taxon>
    </lineage>
</organism>
<dbReference type="AlphaFoldDB" id="A0A9P6LCM5"/>
<name>A0A9P6LCM5_9AGAM</name>
<protein>
    <submittedName>
        <fullName evidence="1">Uncharacterized protein</fullName>
    </submittedName>
</protein>
<reference evidence="1" key="2">
    <citation type="submission" date="2020-11" db="EMBL/GenBank/DDBJ databases">
        <authorList>
            <consortium name="DOE Joint Genome Institute"/>
            <person name="Kuo A."/>
            <person name="Miyauchi S."/>
            <person name="Kiss E."/>
            <person name="Drula E."/>
            <person name="Kohler A."/>
            <person name="Sanchez-Garcia M."/>
            <person name="Andreopoulos B."/>
            <person name="Barry K.W."/>
            <person name="Bonito G."/>
            <person name="Buee M."/>
            <person name="Carver A."/>
            <person name="Chen C."/>
            <person name="Cichocki N."/>
            <person name="Clum A."/>
            <person name="Culley D."/>
            <person name="Crous P.W."/>
            <person name="Fauchery L."/>
            <person name="Girlanda M."/>
            <person name="Hayes R."/>
            <person name="Keri Z."/>
            <person name="Labutti K."/>
            <person name="Lipzen A."/>
            <person name="Lombard V."/>
            <person name="Magnuson J."/>
            <person name="Maillard F."/>
            <person name="Morin E."/>
            <person name="Murat C."/>
            <person name="Nolan M."/>
            <person name="Ohm R."/>
            <person name="Pangilinan J."/>
            <person name="Pereira M."/>
            <person name="Perotto S."/>
            <person name="Peter M."/>
            <person name="Riley R."/>
            <person name="Sitrit Y."/>
            <person name="Stielow B."/>
            <person name="Szollosi G."/>
            <person name="Zifcakova L."/>
            <person name="Stursova M."/>
            <person name="Spatafora J.W."/>
            <person name="Tedersoo L."/>
            <person name="Vaario L.-M."/>
            <person name="Yamada A."/>
            <person name="Yan M."/>
            <person name="Wang P."/>
            <person name="Xu J."/>
            <person name="Bruns T."/>
            <person name="Baldrian P."/>
            <person name="Vilgalys R."/>
            <person name="Henrissat B."/>
            <person name="Grigoriev I.V."/>
            <person name="Hibbett D."/>
            <person name="Nagy L.G."/>
            <person name="Martin F.M."/>
        </authorList>
    </citation>
    <scope>NUCLEOTIDE SEQUENCE</scope>
    <source>
        <strain evidence="1">UH-Tt-Lm1</strain>
    </source>
</reference>